<dbReference type="OMA" id="VPIDRYK"/>
<dbReference type="CDD" id="cd01838">
    <property type="entry name" value="Isoamyl_acetate_hydrolase_like"/>
    <property type="match status" value="1"/>
</dbReference>
<dbReference type="GeneID" id="110988549"/>
<accession>A0A8B7ZWH4</accession>
<evidence type="ECO:0000256" key="2">
    <source>
        <dbReference type="ARBA" id="ARBA00024673"/>
    </source>
</evidence>
<evidence type="ECO:0000259" key="5">
    <source>
        <dbReference type="Pfam" id="PF13472"/>
    </source>
</evidence>
<evidence type="ECO:0000313" key="7">
    <source>
        <dbReference type="RefSeq" id="XP_022107886.1"/>
    </source>
</evidence>
<evidence type="ECO:0000256" key="1">
    <source>
        <dbReference type="ARBA" id="ARBA00022801"/>
    </source>
</evidence>
<dbReference type="InterPro" id="IPR045136">
    <property type="entry name" value="Iah1-like"/>
</dbReference>
<dbReference type="GO" id="GO:0016787">
    <property type="term" value="F:hydrolase activity"/>
    <property type="evidence" value="ECO:0007669"/>
    <property type="project" value="UniProtKB-KW"/>
</dbReference>
<keyword evidence="6" id="KW-1185">Reference proteome</keyword>
<dbReference type="InterPro" id="IPR013830">
    <property type="entry name" value="SGNH_hydro"/>
</dbReference>
<comment type="function">
    <text evidence="2">Probable lipase.</text>
</comment>
<sequence length="256" mass="28154">ISKRVALLPHFAAKGTVTCYLIVSTMSWPKVVLFGDSITQLSFGDGGWGASLADQLQRKCDVVVRGFSGYNTTWGRIILPRCIPRDDLTHVAMVTIFFGANDATLEVTESSKYVSVDDFIGNLQGMVKYLVEGGVSPQNIIIISPPALDDKTWSEGCTKSGGPVNRKNFNTGLYAKACCQVAKEYSTGILDLWTLMQEEQNWQRFLVDGLHLSAEGSRFLAGHLLEMAAIRTNHLPDQLPDWKDIDVANPEKSLLA</sequence>
<dbReference type="OrthoDB" id="671439at2759"/>
<organism evidence="6 7">
    <name type="scientific">Acanthaster planci</name>
    <name type="common">Crown-of-thorns starfish</name>
    <dbReference type="NCBI Taxonomy" id="133434"/>
    <lineage>
        <taxon>Eukaryota</taxon>
        <taxon>Metazoa</taxon>
        <taxon>Echinodermata</taxon>
        <taxon>Eleutherozoa</taxon>
        <taxon>Asterozoa</taxon>
        <taxon>Asteroidea</taxon>
        <taxon>Valvatacea</taxon>
        <taxon>Valvatida</taxon>
        <taxon>Acanthasteridae</taxon>
        <taxon>Acanthaster</taxon>
    </lineage>
</organism>
<keyword evidence="1" id="KW-0378">Hydrolase</keyword>
<dbReference type="PANTHER" id="PTHR14209:SF19">
    <property type="entry name" value="ISOAMYL ACETATE-HYDROLYZING ESTERASE 1 HOMOLOG"/>
    <property type="match status" value="1"/>
</dbReference>
<evidence type="ECO:0000313" key="6">
    <source>
        <dbReference type="Proteomes" id="UP000694845"/>
    </source>
</evidence>
<reference evidence="7" key="1">
    <citation type="submission" date="2025-08" db="UniProtKB">
        <authorList>
            <consortium name="RefSeq"/>
        </authorList>
    </citation>
    <scope>IDENTIFICATION</scope>
</reference>
<dbReference type="AlphaFoldDB" id="A0A8B7ZWH4"/>
<gene>
    <name evidence="7" type="primary">LOC110988549</name>
</gene>
<evidence type="ECO:0000256" key="4">
    <source>
        <dbReference type="ARBA" id="ARBA00026152"/>
    </source>
</evidence>
<proteinExistence type="inferred from homology"/>
<dbReference type="RefSeq" id="XP_022107886.1">
    <property type="nucleotide sequence ID" value="XM_022252194.1"/>
</dbReference>
<dbReference type="SUPFAM" id="SSF52266">
    <property type="entry name" value="SGNH hydrolase"/>
    <property type="match status" value="1"/>
</dbReference>
<dbReference type="KEGG" id="aplc:110988549"/>
<dbReference type="Proteomes" id="UP000694845">
    <property type="component" value="Unplaced"/>
</dbReference>
<dbReference type="PANTHER" id="PTHR14209">
    <property type="entry name" value="ISOAMYL ACETATE-HYDROLYZING ESTERASE 1"/>
    <property type="match status" value="1"/>
</dbReference>
<dbReference type="Pfam" id="PF13472">
    <property type="entry name" value="Lipase_GDSL_2"/>
    <property type="match status" value="1"/>
</dbReference>
<feature type="domain" description="SGNH hydrolase-type esterase" evidence="5">
    <location>
        <begin position="33"/>
        <end position="218"/>
    </location>
</feature>
<dbReference type="FunFam" id="3.40.50.1110:FF:000002">
    <property type="entry name" value="isoamyl acetate-hydrolyzing esterase 1 homolog"/>
    <property type="match status" value="1"/>
</dbReference>
<dbReference type="InterPro" id="IPR036514">
    <property type="entry name" value="SGNH_hydro_sf"/>
</dbReference>
<protein>
    <recommendedName>
        <fullName evidence="4">Isoamyl acetate-hydrolyzing esterase 1 homolog</fullName>
    </recommendedName>
</protein>
<name>A0A8B7ZWH4_ACAPL</name>
<feature type="non-terminal residue" evidence="7">
    <location>
        <position position="1"/>
    </location>
</feature>
<evidence type="ECO:0000256" key="3">
    <source>
        <dbReference type="ARBA" id="ARBA00025755"/>
    </source>
</evidence>
<comment type="similarity">
    <text evidence="3">Belongs to the 'GDSL' lipolytic enzyme family. IAH1 subfamily.</text>
</comment>
<dbReference type="Gene3D" id="3.40.50.1110">
    <property type="entry name" value="SGNH hydrolase"/>
    <property type="match status" value="1"/>
</dbReference>